<dbReference type="InterPro" id="IPR053151">
    <property type="entry name" value="RNase_H-like"/>
</dbReference>
<dbReference type="STRING" id="57577.A0A2K3MLK8"/>
<dbReference type="InterPro" id="IPR036397">
    <property type="entry name" value="RNaseH_sf"/>
</dbReference>
<evidence type="ECO:0000313" key="3">
    <source>
        <dbReference type="Proteomes" id="UP000236291"/>
    </source>
</evidence>
<gene>
    <name evidence="2" type="ORF">L195_g047805</name>
</gene>
<evidence type="ECO:0000259" key="1">
    <source>
        <dbReference type="Pfam" id="PF13456"/>
    </source>
</evidence>
<dbReference type="GO" id="GO:0003676">
    <property type="term" value="F:nucleic acid binding"/>
    <property type="evidence" value="ECO:0007669"/>
    <property type="project" value="InterPro"/>
</dbReference>
<dbReference type="Gene3D" id="3.30.420.10">
    <property type="entry name" value="Ribonuclease H-like superfamily/Ribonuclease H"/>
    <property type="match status" value="1"/>
</dbReference>
<name>A0A2K3MLK8_TRIPR</name>
<sequence length="255" mass="29717">MLNHRGLLLDNRCPRCNILAETILHYLRDCIFVQTIWKSIVFSKQIFFQGDDSYTWLQYGIRCSSMFLFMAAVWWIWWARNALCLDSELIPYFLLKMRIVDYALLLKNCHFHQHEVMLPKLVRWNALDGTGMILNVDGSSIGNPVIFGFGGLICNADGAWVHGFFGNLGVTNILHAELMAIYKGLLLVWEMNIKELWCYSDSVTAIKLISDPVNEWHHYATILNNIKEILNRDWQVSINQFMNSPIYELHDNIRI</sequence>
<feature type="domain" description="RNase H type-1" evidence="1">
    <location>
        <begin position="135"/>
        <end position="238"/>
    </location>
</feature>
<dbReference type="InterPro" id="IPR044730">
    <property type="entry name" value="RNase_H-like_dom_plant"/>
</dbReference>
<reference evidence="2 3" key="2">
    <citation type="journal article" date="2017" name="Front. Plant Sci.">
        <title>Gene Classification and Mining of Molecular Markers Useful in Red Clover (Trifolium pratense) Breeding.</title>
        <authorList>
            <person name="Istvanek J."/>
            <person name="Dluhosova J."/>
            <person name="Dluhos P."/>
            <person name="Patkova L."/>
            <person name="Nedelnik J."/>
            <person name="Repkova J."/>
        </authorList>
    </citation>
    <scope>NUCLEOTIDE SEQUENCE [LARGE SCALE GENOMIC DNA]</scope>
    <source>
        <strain evidence="3">cv. Tatra</strain>
        <tissue evidence="2">Young leaves</tissue>
    </source>
</reference>
<dbReference type="AlphaFoldDB" id="A0A2K3MLK8"/>
<dbReference type="InterPro" id="IPR002156">
    <property type="entry name" value="RNaseH_domain"/>
</dbReference>
<dbReference type="PANTHER" id="PTHR47723:SF19">
    <property type="entry name" value="POLYNUCLEOTIDYL TRANSFERASE, RIBONUCLEASE H-LIKE SUPERFAMILY PROTEIN"/>
    <property type="match status" value="1"/>
</dbReference>
<protein>
    <submittedName>
        <fullName evidence="2">Ribonuclease H</fullName>
    </submittedName>
</protein>
<accession>A0A2K3MLK8</accession>
<dbReference type="GO" id="GO:0004523">
    <property type="term" value="F:RNA-DNA hybrid ribonuclease activity"/>
    <property type="evidence" value="ECO:0007669"/>
    <property type="project" value="InterPro"/>
</dbReference>
<proteinExistence type="predicted"/>
<comment type="caution">
    <text evidence="2">The sequence shown here is derived from an EMBL/GenBank/DDBJ whole genome shotgun (WGS) entry which is preliminary data.</text>
</comment>
<dbReference type="SUPFAM" id="SSF53098">
    <property type="entry name" value="Ribonuclease H-like"/>
    <property type="match status" value="1"/>
</dbReference>
<dbReference type="EMBL" id="ASHM01067049">
    <property type="protein sequence ID" value="PNX91672.1"/>
    <property type="molecule type" value="Genomic_DNA"/>
</dbReference>
<organism evidence="2 3">
    <name type="scientific">Trifolium pratense</name>
    <name type="common">Red clover</name>
    <dbReference type="NCBI Taxonomy" id="57577"/>
    <lineage>
        <taxon>Eukaryota</taxon>
        <taxon>Viridiplantae</taxon>
        <taxon>Streptophyta</taxon>
        <taxon>Embryophyta</taxon>
        <taxon>Tracheophyta</taxon>
        <taxon>Spermatophyta</taxon>
        <taxon>Magnoliopsida</taxon>
        <taxon>eudicotyledons</taxon>
        <taxon>Gunneridae</taxon>
        <taxon>Pentapetalae</taxon>
        <taxon>rosids</taxon>
        <taxon>fabids</taxon>
        <taxon>Fabales</taxon>
        <taxon>Fabaceae</taxon>
        <taxon>Papilionoideae</taxon>
        <taxon>50 kb inversion clade</taxon>
        <taxon>NPAAA clade</taxon>
        <taxon>Hologalegina</taxon>
        <taxon>IRL clade</taxon>
        <taxon>Trifolieae</taxon>
        <taxon>Trifolium</taxon>
    </lineage>
</organism>
<dbReference type="CDD" id="cd06222">
    <property type="entry name" value="RNase_H_like"/>
    <property type="match status" value="1"/>
</dbReference>
<reference evidence="2 3" key="1">
    <citation type="journal article" date="2014" name="Am. J. Bot.">
        <title>Genome assembly and annotation for red clover (Trifolium pratense; Fabaceae).</title>
        <authorList>
            <person name="Istvanek J."/>
            <person name="Jaros M."/>
            <person name="Krenek A."/>
            <person name="Repkova J."/>
        </authorList>
    </citation>
    <scope>NUCLEOTIDE SEQUENCE [LARGE SCALE GENOMIC DNA]</scope>
    <source>
        <strain evidence="3">cv. Tatra</strain>
        <tissue evidence="2">Young leaves</tissue>
    </source>
</reference>
<dbReference type="Pfam" id="PF13456">
    <property type="entry name" value="RVT_3"/>
    <property type="match status" value="1"/>
</dbReference>
<dbReference type="PANTHER" id="PTHR47723">
    <property type="entry name" value="OS05G0353850 PROTEIN"/>
    <property type="match status" value="1"/>
</dbReference>
<dbReference type="InterPro" id="IPR012337">
    <property type="entry name" value="RNaseH-like_sf"/>
</dbReference>
<dbReference type="Proteomes" id="UP000236291">
    <property type="component" value="Unassembled WGS sequence"/>
</dbReference>
<evidence type="ECO:0000313" key="2">
    <source>
        <dbReference type="EMBL" id="PNX91672.1"/>
    </source>
</evidence>